<dbReference type="EMBL" id="CP025704">
    <property type="protein sequence ID" value="AUO00047.1"/>
    <property type="molecule type" value="Genomic_DNA"/>
</dbReference>
<dbReference type="GO" id="GO:0000160">
    <property type="term" value="P:phosphorelay signal transduction system"/>
    <property type="evidence" value="ECO:0007669"/>
    <property type="project" value="InterPro"/>
</dbReference>
<dbReference type="Proteomes" id="UP000235584">
    <property type="component" value="Chromosome"/>
</dbReference>
<dbReference type="PANTHER" id="PTHR44520">
    <property type="entry name" value="RESPONSE REGULATOR RCP1-RELATED"/>
    <property type="match status" value="1"/>
</dbReference>
<name>A0A2K9NX15_BACTC</name>
<dbReference type="InterPro" id="IPR001789">
    <property type="entry name" value="Sig_transdc_resp-reg_receiver"/>
</dbReference>
<reference evidence="1 2" key="1">
    <citation type="submission" date="2018-01" db="EMBL/GenBank/DDBJ databases">
        <title>Complete genome sequence of Bacteriovorax stolpii DSM12778.</title>
        <authorList>
            <person name="Tang B."/>
            <person name="Chang J."/>
        </authorList>
    </citation>
    <scope>NUCLEOTIDE SEQUENCE [LARGE SCALE GENOMIC DNA]</scope>
    <source>
        <strain evidence="1 2">DSM 12778</strain>
    </source>
</reference>
<protein>
    <submittedName>
        <fullName evidence="1">Uncharacterized protein</fullName>
    </submittedName>
</protein>
<dbReference type="SMART" id="SM00448">
    <property type="entry name" value="REC"/>
    <property type="match status" value="1"/>
</dbReference>
<dbReference type="SUPFAM" id="SSF52172">
    <property type="entry name" value="CheY-like"/>
    <property type="match status" value="1"/>
</dbReference>
<sequence>MSKMLFFIDDDEDFLYVLSRVANKLDFISEIQTAKHGKAALDTLLSLREAGKRLPDTMFVDLNMPVMDGFEFLERFKKLRETYNEFKKIVPIIMLTSSHEDSDKKTALDMGIVENYVIKPAGIKNLENMLRDLVQ</sequence>
<evidence type="ECO:0000313" key="2">
    <source>
        <dbReference type="Proteomes" id="UP000235584"/>
    </source>
</evidence>
<dbReference type="KEGG" id="bsto:C0V70_18440"/>
<dbReference type="InterPro" id="IPR052893">
    <property type="entry name" value="TCS_response_regulator"/>
</dbReference>
<dbReference type="Gene3D" id="3.40.50.2300">
    <property type="match status" value="1"/>
</dbReference>
<dbReference type="RefSeq" id="WP_102245334.1">
    <property type="nucleotide sequence ID" value="NZ_CP025704.1"/>
</dbReference>
<dbReference type="PANTHER" id="PTHR44520:SF2">
    <property type="entry name" value="RESPONSE REGULATOR RCP1"/>
    <property type="match status" value="1"/>
</dbReference>
<evidence type="ECO:0000313" key="1">
    <source>
        <dbReference type="EMBL" id="AUO00047.1"/>
    </source>
</evidence>
<organism evidence="1 2">
    <name type="scientific">Bacteriovorax stolpii</name>
    <name type="common">Bdellovibrio stolpii</name>
    <dbReference type="NCBI Taxonomy" id="960"/>
    <lineage>
        <taxon>Bacteria</taxon>
        <taxon>Pseudomonadati</taxon>
        <taxon>Bdellovibrionota</taxon>
        <taxon>Bacteriovoracia</taxon>
        <taxon>Bacteriovoracales</taxon>
        <taxon>Bacteriovoracaceae</taxon>
        <taxon>Bacteriovorax</taxon>
    </lineage>
</organism>
<proteinExistence type="predicted"/>
<gene>
    <name evidence="1" type="ORF">C0V70_18440</name>
</gene>
<dbReference type="InterPro" id="IPR011006">
    <property type="entry name" value="CheY-like_superfamily"/>
</dbReference>
<dbReference type="PROSITE" id="PS50110">
    <property type="entry name" value="RESPONSE_REGULATORY"/>
    <property type="match status" value="1"/>
</dbReference>
<dbReference type="Pfam" id="PF00072">
    <property type="entry name" value="Response_reg"/>
    <property type="match status" value="1"/>
</dbReference>
<dbReference type="AlphaFoldDB" id="A0A2K9NX15"/>
<accession>A0A2K9NX15</accession>
<keyword evidence="2" id="KW-1185">Reference proteome</keyword>